<dbReference type="RefSeq" id="WP_013562448.1">
    <property type="nucleotide sequence ID" value="NC_014961.1"/>
</dbReference>
<dbReference type="STRING" id="765177.Desmu_0923"/>
<protein>
    <submittedName>
        <fullName evidence="1">Uncharacterized protein</fullName>
    </submittedName>
</protein>
<proteinExistence type="predicted"/>
<sequence>MAGKDDRDGKKKFIPGVILDDADEDVVYSLTGDKCSRCPLKGFCG</sequence>
<dbReference type="OrthoDB" id="17939at2157"/>
<evidence type="ECO:0000313" key="1">
    <source>
        <dbReference type="EMBL" id="ADV65226.1"/>
    </source>
</evidence>
<dbReference type="GeneID" id="58788581"/>
<dbReference type="eggNOG" id="arCOG10623">
    <property type="taxonomic scope" value="Archaea"/>
</dbReference>
<evidence type="ECO:0000313" key="2">
    <source>
        <dbReference type="Proteomes" id="UP000001068"/>
    </source>
</evidence>
<organism evidence="1 2">
    <name type="scientific">Desulfurococcus mucosus (strain ATCC 35584 / DSM 2162 / JCM 9187 / O7/1)</name>
    <dbReference type="NCBI Taxonomy" id="765177"/>
    <lineage>
        <taxon>Archaea</taxon>
        <taxon>Thermoproteota</taxon>
        <taxon>Thermoprotei</taxon>
        <taxon>Desulfurococcales</taxon>
        <taxon>Desulfurococcaceae</taxon>
        <taxon>Desulfurococcus</taxon>
    </lineage>
</organism>
<reference evidence="1 2" key="2">
    <citation type="journal article" date="2011" name="Stand. Genomic Sci.">
        <title>Complete genome sequence of Desulfurococcus mucosus type strain (O7/1).</title>
        <authorList>
            <person name="Wirth R."/>
            <person name="Chertkov O."/>
            <person name="Held B."/>
            <person name="Lapidus A."/>
            <person name="Nolan M."/>
            <person name="Lucas S."/>
            <person name="Hammon N."/>
            <person name="Deshpande S."/>
            <person name="Cheng J.F."/>
            <person name="Tapia R."/>
            <person name="Han C."/>
            <person name="Goodwin L."/>
            <person name="Pitluck S."/>
            <person name="Liolios K."/>
            <person name="Ioanna P."/>
            <person name="Ivanova N."/>
            <person name="Mavromatis K."/>
            <person name="Mikhailova N."/>
            <person name="Pati A."/>
            <person name="Chen A."/>
            <person name="Palaniappan K."/>
            <person name="Land M."/>
            <person name="Hauser L."/>
            <person name="Chang Y.J."/>
            <person name="Jeffries C.D."/>
            <person name="Bilek Y."/>
            <person name="Hader T."/>
            <person name="Rohde M."/>
            <person name="Spring S."/>
            <person name="Sikorski J."/>
            <person name="Goker M."/>
            <person name="Woyke T."/>
            <person name="Bristow J."/>
            <person name="Eisen J.A."/>
            <person name="Markowitz V."/>
            <person name="Hugenholtz P."/>
            <person name="Kyrpides N.C."/>
            <person name="Klenk H.P."/>
        </authorList>
    </citation>
    <scope>NUCLEOTIDE SEQUENCE [LARGE SCALE GENOMIC DNA]</scope>
    <source>
        <strain evidence="2">ATCC 35584 / DSM 2162 / JCM 9187 / O7/1</strain>
    </source>
</reference>
<gene>
    <name evidence="1" type="ordered locus">Desmu_0923</name>
</gene>
<dbReference type="KEGG" id="dmu:Desmu_0923"/>
<dbReference type="AlphaFoldDB" id="E8R9Q0"/>
<accession>E8R9Q0</accession>
<name>E8R9Q0_DESM0</name>
<keyword evidence="2" id="KW-1185">Reference proteome</keyword>
<reference evidence="2" key="1">
    <citation type="submission" date="2010-11" db="EMBL/GenBank/DDBJ databases">
        <title>The complete genome of Desulfurococcus mucosus DSM 2162.</title>
        <authorList>
            <consortium name="US DOE Joint Genome Institute (JGI-PGF)"/>
            <person name="Lucas S."/>
            <person name="Copeland A."/>
            <person name="Lapidus A."/>
            <person name="Bruce D."/>
            <person name="Goodwin L."/>
            <person name="Pitluck S."/>
            <person name="Kyrpides N."/>
            <person name="Mavromatis K."/>
            <person name="Pagani I."/>
            <person name="Ivanova N."/>
            <person name="Ovchinnikova G."/>
            <person name="Chertkov O."/>
            <person name="Held B."/>
            <person name="Brettin T."/>
            <person name="Detter J.C."/>
            <person name="Tapia R."/>
            <person name="Han C."/>
            <person name="Land M."/>
            <person name="Hauser L."/>
            <person name="Markowitz V."/>
            <person name="Cheng J.-F."/>
            <person name="Hugenholtz P."/>
            <person name="Woyke T."/>
            <person name="Wu D."/>
            <person name="Wirth R."/>
            <person name="Bilek Y."/>
            <person name="Hader T."/>
            <person name="Klenk H.-P."/>
            <person name="Eisen J.A."/>
        </authorList>
    </citation>
    <scope>NUCLEOTIDE SEQUENCE [LARGE SCALE GENOMIC DNA]</scope>
    <source>
        <strain evidence="2">ATCC 35584 / DSM 2162 / JCM 9187 / O7/1</strain>
    </source>
</reference>
<dbReference type="Proteomes" id="UP000001068">
    <property type="component" value="Chromosome"/>
</dbReference>
<dbReference type="EMBL" id="CP002363">
    <property type="protein sequence ID" value="ADV65226.1"/>
    <property type="molecule type" value="Genomic_DNA"/>
</dbReference>
<dbReference type="HOGENOM" id="CLU_212426_0_0_2"/>